<proteinExistence type="predicted"/>
<sequence>MGRFILCASLLWLSWLGPTPAKEWQANLRPVIRIGVIAFDQPDSEKARWQPTVDYLNRRLPQYQFLLVSGDVRSLNQLVASATLDFVISNGLKFLDYQRQHDAVRLLSLSPLRGSAEQAVGSTLIGRADAPTIDNWQALRHKRIVATSPEAFGGFQIMQGLWLKAGLHPEEAFPNLVFAGLPQEDLLRHLAEGRAEVAILPTCILEQAIAQGRYDADQFVVIMPQPQSVLPCQSSTPLYPTLSLAKMAHVNEGFARDLAKVLLEIPTDSAAARAGHYRHWTVPVKDAAVIALQQQLDAANAQPLAVQVWYQYRGWLLIALGGLLLLGGYHLRVKYLIQLRTRQLKESNARLTRALTDNRLAAERLNQQQSQLFSAQRVLLSGELAAGMAHELNQPLMALNNYLAGCRLRLAAVPPALADVEQGLDLALAQVAQAKGIIARLRDFMRKGEVQDRLISLDELLRGTLPLFHDQFMRQRISLHLPQGEPVHLWIDPTLMQQVLVNLLCNASEAVALNPDTRPPSIAIRQRIEANRVTISIHDNGTGMTEAQRAHLFVPFHTSKKEGLGLGLVICKRIIESYGGTIWAEAVPQGAVIAFSLPLQPLEEGEQE</sequence>
<dbReference type="CDD" id="cd00082">
    <property type="entry name" value="HisKA"/>
    <property type="match status" value="1"/>
</dbReference>
<name>A0AAE9MIR0_9GAMM</name>
<dbReference type="Gene3D" id="3.30.565.10">
    <property type="entry name" value="Histidine kinase-like ATPase, C-terminal domain"/>
    <property type="match status" value="1"/>
</dbReference>
<dbReference type="SUPFAM" id="SSF47384">
    <property type="entry name" value="Homodimeric domain of signal transducing histidine kinase"/>
    <property type="match status" value="1"/>
</dbReference>
<dbReference type="InterPro" id="IPR003594">
    <property type="entry name" value="HATPase_dom"/>
</dbReference>
<evidence type="ECO:0000256" key="1">
    <source>
        <dbReference type="ARBA" id="ARBA00000085"/>
    </source>
</evidence>
<dbReference type="GO" id="GO:0000155">
    <property type="term" value="F:phosphorelay sensor kinase activity"/>
    <property type="evidence" value="ECO:0007669"/>
    <property type="project" value="InterPro"/>
</dbReference>
<feature type="chain" id="PRO_5042202349" description="histidine kinase" evidence="4">
    <location>
        <begin position="22"/>
        <end position="608"/>
    </location>
</feature>
<dbReference type="Pfam" id="PF00512">
    <property type="entry name" value="HisKA"/>
    <property type="match status" value="1"/>
</dbReference>
<protein>
    <recommendedName>
        <fullName evidence="2">histidine kinase</fullName>
        <ecNumber evidence="2">2.7.13.3</ecNumber>
    </recommendedName>
</protein>
<evidence type="ECO:0000256" key="2">
    <source>
        <dbReference type="ARBA" id="ARBA00012438"/>
    </source>
</evidence>
<feature type="signal peptide" evidence="4">
    <location>
        <begin position="1"/>
        <end position="21"/>
    </location>
</feature>
<accession>A0AAE9MIR0</accession>
<dbReference type="SMART" id="SM00387">
    <property type="entry name" value="HATPase_c"/>
    <property type="match status" value="1"/>
</dbReference>
<feature type="domain" description="Histidine kinase" evidence="5">
    <location>
        <begin position="387"/>
        <end position="601"/>
    </location>
</feature>
<dbReference type="InterPro" id="IPR003661">
    <property type="entry name" value="HisK_dim/P_dom"/>
</dbReference>
<dbReference type="RefSeq" id="WP_252996036.1">
    <property type="nucleotide sequence ID" value="NZ_CP099717.1"/>
</dbReference>
<evidence type="ECO:0000256" key="4">
    <source>
        <dbReference type="SAM" id="SignalP"/>
    </source>
</evidence>
<dbReference type="Pfam" id="PF02518">
    <property type="entry name" value="HATPase_c"/>
    <property type="match status" value="1"/>
</dbReference>
<evidence type="ECO:0000256" key="3">
    <source>
        <dbReference type="ARBA" id="ARBA00022553"/>
    </source>
</evidence>
<evidence type="ECO:0000313" key="7">
    <source>
        <dbReference type="Proteomes" id="UP001056890"/>
    </source>
</evidence>
<dbReference type="InterPro" id="IPR036890">
    <property type="entry name" value="HATPase_C_sf"/>
</dbReference>
<dbReference type="Gene3D" id="1.10.287.130">
    <property type="match status" value="1"/>
</dbReference>
<dbReference type="PRINTS" id="PR00344">
    <property type="entry name" value="BCTRLSENSOR"/>
</dbReference>
<dbReference type="SUPFAM" id="SSF53850">
    <property type="entry name" value="Periplasmic binding protein-like II"/>
    <property type="match status" value="1"/>
</dbReference>
<dbReference type="Gene3D" id="3.40.190.10">
    <property type="entry name" value="Periplasmic binding protein-like II"/>
    <property type="match status" value="2"/>
</dbReference>
<gene>
    <name evidence="6" type="ORF">NHF51_07280</name>
</gene>
<dbReference type="PROSITE" id="PS50109">
    <property type="entry name" value="HIS_KIN"/>
    <property type="match status" value="1"/>
</dbReference>
<dbReference type="InterPro" id="IPR036097">
    <property type="entry name" value="HisK_dim/P_sf"/>
</dbReference>
<dbReference type="SMART" id="SM00388">
    <property type="entry name" value="HisKA"/>
    <property type="match status" value="1"/>
</dbReference>
<dbReference type="PANTHER" id="PTHR43065">
    <property type="entry name" value="SENSOR HISTIDINE KINASE"/>
    <property type="match status" value="1"/>
</dbReference>
<evidence type="ECO:0000313" key="6">
    <source>
        <dbReference type="EMBL" id="USV58934.1"/>
    </source>
</evidence>
<comment type="catalytic activity">
    <reaction evidence="1">
        <text>ATP + protein L-histidine = ADP + protein N-phospho-L-histidine.</text>
        <dbReference type="EC" id="2.7.13.3"/>
    </reaction>
</comment>
<dbReference type="SUPFAM" id="SSF55874">
    <property type="entry name" value="ATPase domain of HSP90 chaperone/DNA topoisomerase II/histidine kinase"/>
    <property type="match status" value="1"/>
</dbReference>
<keyword evidence="3" id="KW-0597">Phosphoprotein</keyword>
<evidence type="ECO:0000259" key="5">
    <source>
        <dbReference type="PROSITE" id="PS50109"/>
    </source>
</evidence>
<dbReference type="AlphaFoldDB" id="A0AAE9MIR0"/>
<dbReference type="PANTHER" id="PTHR43065:SF42">
    <property type="entry name" value="TWO-COMPONENT SENSOR PPRA"/>
    <property type="match status" value="1"/>
</dbReference>
<dbReference type="InterPro" id="IPR004358">
    <property type="entry name" value="Sig_transdc_His_kin-like_C"/>
</dbReference>
<reference evidence="6" key="1">
    <citation type="submission" date="2022-06" db="EMBL/GenBank/DDBJ databases">
        <title>Complete Genome of Aeromonas sp. Strain SOD01 Isolated from an Urban Freshwater Stream.</title>
        <authorList>
            <person name="Williams L.E."/>
            <person name="Brysgel T."/>
            <person name="Capestro E.M."/>
            <person name="Foltz G.V."/>
            <person name="Gardner A.E."/>
            <person name="Ingrassia J."/>
            <person name="Peterson E."/>
            <person name="Arruda J."/>
            <person name="Flaherty I."/>
            <person name="Hunt M."/>
            <person name="Pappas G."/>
            <person name="Ramsaran S."/>
            <person name="Rocha M."/>
        </authorList>
    </citation>
    <scope>NUCLEOTIDE SEQUENCE</scope>
    <source>
        <strain evidence="6">SOD01</strain>
    </source>
</reference>
<dbReference type="Proteomes" id="UP001056890">
    <property type="component" value="Chromosome"/>
</dbReference>
<dbReference type="InterPro" id="IPR005467">
    <property type="entry name" value="His_kinase_dom"/>
</dbReference>
<dbReference type="Pfam" id="PF12974">
    <property type="entry name" value="Phosphonate-bd"/>
    <property type="match status" value="1"/>
</dbReference>
<keyword evidence="4" id="KW-0732">Signal</keyword>
<dbReference type="EMBL" id="CP099717">
    <property type="protein sequence ID" value="USV58934.1"/>
    <property type="molecule type" value="Genomic_DNA"/>
</dbReference>
<keyword evidence="7" id="KW-1185">Reference proteome</keyword>
<organism evidence="6 7">
    <name type="scientific">Aeromonas encheleia</name>
    <dbReference type="NCBI Taxonomy" id="73010"/>
    <lineage>
        <taxon>Bacteria</taxon>
        <taxon>Pseudomonadati</taxon>
        <taxon>Pseudomonadota</taxon>
        <taxon>Gammaproteobacteria</taxon>
        <taxon>Aeromonadales</taxon>
        <taxon>Aeromonadaceae</taxon>
        <taxon>Aeromonas</taxon>
    </lineage>
</organism>
<dbReference type="EC" id="2.7.13.3" evidence="2"/>